<dbReference type="EMBL" id="JBHUHD010000001">
    <property type="protein sequence ID" value="MFD2142306.1"/>
    <property type="molecule type" value="Genomic_DNA"/>
</dbReference>
<reference evidence="2" key="1">
    <citation type="journal article" date="2019" name="Int. J. Syst. Evol. Microbiol.">
        <title>The Global Catalogue of Microorganisms (GCM) 10K type strain sequencing project: providing services to taxonomists for standard genome sequencing and annotation.</title>
        <authorList>
            <consortium name="The Broad Institute Genomics Platform"/>
            <consortium name="The Broad Institute Genome Sequencing Center for Infectious Disease"/>
            <person name="Wu L."/>
            <person name="Ma J."/>
        </authorList>
    </citation>
    <scope>NUCLEOTIDE SEQUENCE [LARGE SCALE GENOMIC DNA]</scope>
    <source>
        <strain evidence="2">CCM 7435</strain>
    </source>
</reference>
<dbReference type="RefSeq" id="WP_213351242.1">
    <property type="nucleotide sequence ID" value="NZ_JAHBGB010000006.1"/>
</dbReference>
<organism evidence="1 2">
    <name type="scientific">Ancylobacter oerskovii</name>
    <dbReference type="NCBI Taxonomy" id="459519"/>
    <lineage>
        <taxon>Bacteria</taxon>
        <taxon>Pseudomonadati</taxon>
        <taxon>Pseudomonadota</taxon>
        <taxon>Alphaproteobacteria</taxon>
        <taxon>Hyphomicrobiales</taxon>
        <taxon>Xanthobacteraceae</taxon>
        <taxon>Ancylobacter</taxon>
    </lineage>
</organism>
<proteinExistence type="predicted"/>
<evidence type="ECO:0000313" key="1">
    <source>
        <dbReference type="EMBL" id="MFD2142306.1"/>
    </source>
</evidence>
<dbReference type="Proteomes" id="UP001597299">
    <property type="component" value="Unassembled WGS sequence"/>
</dbReference>
<name>A0ABW4Z109_9HYPH</name>
<comment type="caution">
    <text evidence="1">The sequence shown here is derived from an EMBL/GenBank/DDBJ whole genome shotgun (WGS) entry which is preliminary data.</text>
</comment>
<keyword evidence="2" id="KW-1185">Reference proteome</keyword>
<gene>
    <name evidence="1" type="ORF">ACFSNC_18010</name>
</gene>
<accession>A0ABW4Z109</accession>
<sequence>MMDDRRLSRALGMAAALACTGDNNMRPHLHEMAKAYADLIERFAKTDDATFAAYWIGMWSDMPASAECDSDSLGKSLAQAAAGTCQDAA</sequence>
<protein>
    <submittedName>
        <fullName evidence="1">Uncharacterized protein</fullName>
    </submittedName>
</protein>
<evidence type="ECO:0000313" key="2">
    <source>
        <dbReference type="Proteomes" id="UP001597299"/>
    </source>
</evidence>